<dbReference type="EMBL" id="BSFF01000001">
    <property type="protein sequence ID" value="GLK55026.1"/>
    <property type="molecule type" value="Genomic_DNA"/>
</dbReference>
<dbReference type="CDD" id="cd06533">
    <property type="entry name" value="Glyco_transf_WecG_TagA"/>
    <property type="match status" value="1"/>
</dbReference>
<dbReference type="GO" id="GO:0016758">
    <property type="term" value="F:hexosyltransferase activity"/>
    <property type="evidence" value="ECO:0007669"/>
    <property type="project" value="TreeGrafter"/>
</dbReference>
<dbReference type="Pfam" id="PF03808">
    <property type="entry name" value="Glyco_tran_WecG"/>
    <property type="match status" value="1"/>
</dbReference>
<gene>
    <name evidence="3" type="ORF">GCM10008170_10450</name>
</gene>
<dbReference type="NCBIfam" id="TIGR00696">
    <property type="entry name" value="wecG_tagA_cpsF"/>
    <property type="match status" value="1"/>
</dbReference>
<organism evidence="3 4">
    <name type="scientific">Methylopila capsulata</name>
    <dbReference type="NCBI Taxonomy" id="61654"/>
    <lineage>
        <taxon>Bacteria</taxon>
        <taxon>Pseudomonadati</taxon>
        <taxon>Pseudomonadota</taxon>
        <taxon>Alphaproteobacteria</taxon>
        <taxon>Hyphomicrobiales</taxon>
        <taxon>Methylopilaceae</taxon>
        <taxon>Methylopila</taxon>
    </lineage>
</organism>
<dbReference type="InterPro" id="IPR004629">
    <property type="entry name" value="WecG_TagA_CpsF"/>
</dbReference>
<keyword evidence="2 3" id="KW-0808">Transferase</keyword>
<proteinExistence type="predicted"/>
<dbReference type="PANTHER" id="PTHR34136:SF1">
    <property type="entry name" value="UDP-N-ACETYL-D-MANNOSAMINURONIC ACID TRANSFERASE"/>
    <property type="match status" value="1"/>
</dbReference>
<name>A0A9W6ITX6_9HYPH</name>
<reference evidence="3" key="2">
    <citation type="submission" date="2023-01" db="EMBL/GenBank/DDBJ databases">
        <authorList>
            <person name="Sun Q."/>
            <person name="Evtushenko L."/>
        </authorList>
    </citation>
    <scope>NUCLEOTIDE SEQUENCE</scope>
    <source>
        <strain evidence="3">VKM B-1606</strain>
    </source>
</reference>
<comment type="caution">
    <text evidence="3">The sequence shown here is derived from an EMBL/GenBank/DDBJ whole genome shotgun (WGS) entry which is preliminary data.</text>
</comment>
<keyword evidence="1" id="KW-0328">Glycosyltransferase</keyword>
<evidence type="ECO:0000256" key="2">
    <source>
        <dbReference type="ARBA" id="ARBA00022679"/>
    </source>
</evidence>
<evidence type="ECO:0000256" key="1">
    <source>
        <dbReference type="ARBA" id="ARBA00022676"/>
    </source>
</evidence>
<evidence type="ECO:0000313" key="4">
    <source>
        <dbReference type="Proteomes" id="UP001143400"/>
    </source>
</evidence>
<dbReference type="PANTHER" id="PTHR34136">
    <property type="match status" value="1"/>
</dbReference>
<evidence type="ECO:0000313" key="3">
    <source>
        <dbReference type="EMBL" id="GLK55026.1"/>
    </source>
</evidence>
<sequence>MAKKIDILGLKVLAATRTEAVAAMDRAVAAPEPALICYLNAHISNIAWRNQRLTAALERSLLLNDGVGVDLAAKWIHGEPFPENLNGTDLTPRFLAETEHRLKVFLLGARPAVAELAQIAFRKIAPRHDYVGARGGYFPDERSDEVAAEIRASGADLVIVCMGAPRQEIWTAAHLEAMGCKAAICAGALFDFMSHGKRRAPAFVRKYRFEWLWRLMLEPRRLFRRYVLGNPLFVMRVIRARLGRGRG</sequence>
<protein>
    <submittedName>
        <fullName evidence="3">UDP-N-acetyl-D-mannosaminuronic acid transferase</fullName>
    </submittedName>
</protein>
<reference evidence="3" key="1">
    <citation type="journal article" date="2014" name="Int. J. Syst. Evol. Microbiol.">
        <title>Complete genome sequence of Corynebacterium casei LMG S-19264T (=DSM 44701T), isolated from a smear-ripened cheese.</title>
        <authorList>
            <consortium name="US DOE Joint Genome Institute (JGI-PGF)"/>
            <person name="Walter F."/>
            <person name="Albersmeier A."/>
            <person name="Kalinowski J."/>
            <person name="Ruckert C."/>
        </authorList>
    </citation>
    <scope>NUCLEOTIDE SEQUENCE</scope>
    <source>
        <strain evidence="3">VKM B-1606</strain>
    </source>
</reference>
<accession>A0A9W6ITX6</accession>
<dbReference type="AlphaFoldDB" id="A0A9W6ITX6"/>
<dbReference type="Proteomes" id="UP001143400">
    <property type="component" value="Unassembled WGS sequence"/>
</dbReference>